<dbReference type="PANTHER" id="PTHR12992">
    <property type="entry name" value="NUDIX HYDROLASE"/>
    <property type="match status" value="1"/>
</dbReference>
<sequence>MTQDQLLSTLHQRFARNAQFAWEEEWPLQDGQSGAGVLIALTPKPYGLSVLLTRRTDHLYNHPGQISFPGGRIEASDASPVDAALREAEEEIGLPADQVEVLGVLPDYGTSSGFRVTPVVGLTHSGFVPRLDDFEVAELFDVPLQFLLHTANYQRHRVERHGQVKHFYAVPYPGRFIWGATAGMLAMFAAFMTHPLAGLENARADGQELAGARLSERADLGATTPAAAASGVYSD</sequence>
<evidence type="ECO:0000313" key="9">
    <source>
        <dbReference type="Proteomes" id="UP001331561"/>
    </source>
</evidence>
<keyword evidence="3" id="KW-0479">Metal-binding</keyword>
<comment type="cofactor">
    <cofactor evidence="1">
        <name>Mn(2+)</name>
        <dbReference type="ChEBI" id="CHEBI:29035"/>
    </cofactor>
</comment>
<evidence type="ECO:0000256" key="5">
    <source>
        <dbReference type="ARBA" id="ARBA00022842"/>
    </source>
</evidence>
<proteinExistence type="predicted"/>
<evidence type="ECO:0000313" key="8">
    <source>
        <dbReference type="EMBL" id="MEC5386369.1"/>
    </source>
</evidence>
<dbReference type="RefSeq" id="WP_327599336.1">
    <property type="nucleotide sequence ID" value="NZ_JAYXHS010000002.1"/>
</dbReference>
<dbReference type="InterPro" id="IPR000086">
    <property type="entry name" value="NUDIX_hydrolase_dom"/>
</dbReference>
<dbReference type="Pfam" id="PF00293">
    <property type="entry name" value="NUDIX"/>
    <property type="match status" value="1"/>
</dbReference>
<gene>
    <name evidence="8" type="ORF">VVD49_11590</name>
</gene>
<comment type="cofactor">
    <cofactor evidence="2">
        <name>Mg(2+)</name>
        <dbReference type="ChEBI" id="CHEBI:18420"/>
    </cofactor>
</comment>
<dbReference type="CDD" id="cd03426">
    <property type="entry name" value="NUDIX_CoAse_Nudt7"/>
    <property type="match status" value="1"/>
</dbReference>
<keyword evidence="9" id="KW-1185">Reference proteome</keyword>
<dbReference type="Gene3D" id="3.90.79.10">
    <property type="entry name" value="Nucleoside Triphosphate Pyrophosphohydrolase"/>
    <property type="match status" value="1"/>
</dbReference>
<keyword evidence="4" id="KW-0378">Hydrolase</keyword>
<accession>A0ABU6K461</accession>
<keyword evidence="5" id="KW-0460">Magnesium</keyword>
<dbReference type="PANTHER" id="PTHR12992:SF11">
    <property type="entry name" value="MITOCHONDRIAL COENZYME A DIPHOSPHATASE NUDT8"/>
    <property type="match status" value="1"/>
</dbReference>
<dbReference type="InterPro" id="IPR015797">
    <property type="entry name" value="NUDIX_hydrolase-like_dom_sf"/>
</dbReference>
<dbReference type="SUPFAM" id="SSF55811">
    <property type="entry name" value="Nudix"/>
    <property type="match status" value="1"/>
</dbReference>
<evidence type="ECO:0000256" key="3">
    <source>
        <dbReference type="ARBA" id="ARBA00022723"/>
    </source>
</evidence>
<dbReference type="NCBIfam" id="NF007980">
    <property type="entry name" value="PRK10707.1"/>
    <property type="match status" value="1"/>
</dbReference>
<protein>
    <submittedName>
        <fullName evidence="8">CoA pyrophosphatase</fullName>
    </submittedName>
</protein>
<feature type="domain" description="Nudix hydrolase" evidence="7">
    <location>
        <begin position="30"/>
        <end position="163"/>
    </location>
</feature>
<evidence type="ECO:0000256" key="2">
    <source>
        <dbReference type="ARBA" id="ARBA00001946"/>
    </source>
</evidence>
<dbReference type="PROSITE" id="PS51462">
    <property type="entry name" value="NUDIX"/>
    <property type="match status" value="1"/>
</dbReference>
<evidence type="ECO:0000259" key="7">
    <source>
        <dbReference type="PROSITE" id="PS51462"/>
    </source>
</evidence>
<dbReference type="InterPro" id="IPR045121">
    <property type="entry name" value="CoAse"/>
</dbReference>
<keyword evidence="6" id="KW-0464">Manganese</keyword>
<reference evidence="8 9" key="1">
    <citation type="submission" date="2024-01" db="EMBL/GenBank/DDBJ databases">
        <title>Uliginosibacterium soil sp. nov.</title>
        <authorList>
            <person name="Lv Y."/>
        </authorList>
    </citation>
    <scope>NUCLEOTIDE SEQUENCE [LARGE SCALE GENOMIC DNA]</scope>
    <source>
        <strain evidence="8 9">H3</strain>
    </source>
</reference>
<comment type="caution">
    <text evidence="8">The sequence shown here is derived from an EMBL/GenBank/DDBJ whole genome shotgun (WGS) entry which is preliminary data.</text>
</comment>
<evidence type="ECO:0000256" key="4">
    <source>
        <dbReference type="ARBA" id="ARBA00022801"/>
    </source>
</evidence>
<organism evidence="8 9">
    <name type="scientific">Uliginosibacterium silvisoli</name>
    <dbReference type="NCBI Taxonomy" id="3114758"/>
    <lineage>
        <taxon>Bacteria</taxon>
        <taxon>Pseudomonadati</taxon>
        <taxon>Pseudomonadota</taxon>
        <taxon>Betaproteobacteria</taxon>
        <taxon>Rhodocyclales</taxon>
        <taxon>Zoogloeaceae</taxon>
        <taxon>Uliginosibacterium</taxon>
    </lineage>
</organism>
<name>A0ABU6K461_9RHOO</name>
<evidence type="ECO:0000256" key="1">
    <source>
        <dbReference type="ARBA" id="ARBA00001936"/>
    </source>
</evidence>
<evidence type="ECO:0000256" key="6">
    <source>
        <dbReference type="ARBA" id="ARBA00023211"/>
    </source>
</evidence>
<dbReference type="Proteomes" id="UP001331561">
    <property type="component" value="Unassembled WGS sequence"/>
</dbReference>
<dbReference type="EMBL" id="JAYXHS010000002">
    <property type="protein sequence ID" value="MEC5386369.1"/>
    <property type="molecule type" value="Genomic_DNA"/>
</dbReference>